<reference evidence="1 2" key="1">
    <citation type="journal article" date="2020" name="Nat. Food">
        <title>A phased Vanilla planifolia genome enables genetic improvement of flavour and production.</title>
        <authorList>
            <person name="Hasing T."/>
            <person name="Tang H."/>
            <person name="Brym M."/>
            <person name="Khazi F."/>
            <person name="Huang T."/>
            <person name="Chambers A.H."/>
        </authorList>
    </citation>
    <scope>NUCLEOTIDE SEQUENCE [LARGE SCALE GENOMIC DNA]</scope>
    <source>
        <tissue evidence="1">Leaf</tissue>
    </source>
</reference>
<comment type="caution">
    <text evidence="1">The sequence shown here is derived from an EMBL/GenBank/DDBJ whole genome shotgun (WGS) entry which is preliminary data.</text>
</comment>
<organism evidence="1 2">
    <name type="scientific">Vanilla planifolia</name>
    <name type="common">Vanilla</name>
    <dbReference type="NCBI Taxonomy" id="51239"/>
    <lineage>
        <taxon>Eukaryota</taxon>
        <taxon>Viridiplantae</taxon>
        <taxon>Streptophyta</taxon>
        <taxon>Embryophyta</taxon>
        <taxon>Tracheophyta</taxon>
        <taxon>Spermatophyta</taxon>
        <taxon>Magnoliopsida</taxon>
        <taxon>Liliopsida</taxon>
        <taxon>Asparagales</taxon>
        <taxon>Orchidaceae</taxon>
        <taxon>Vanilloideae</taxon>
        <taxon>Vanilleae</taxon>
        <taxon>Vanilla</taxon>
    </lineage>
</organism>
<dbReference type="AlphaFoldDB" id="A0A835SBF6"/>
<evidence type="ECO:0000313" key="1">
    <source>
        <dbReference type="EMBL" id="KAG0500507.1"/>
    </source>
</evidence>
<protein>
    <submittedName>
        <fullName evidence="1">Uncharacterized protein</fullName>
    </submittedName>
</protein>
<name>A0A835SBF6_VANPL</name>
<gene>
    <name evidence="1" type="ORF">HPP92_000579</name>
</gene>
<dbReference type="EMBL" id="JADCNM010000001">
    <property type="protein sequence ID" value="KAG0500507.1"/>
    <property type="molecule type" value="Genomic_DNA"/>
</dbReference>
<evidence type="ECO:0000313" key="2">
    <source>
        <dbReference type="Proteomes" id="UP000639772"/>
    </source>
</evidence>
<proteinExistence type="predicted"/>
<dbReference type="Proteomes" id="UP000639772">
    <property type="component" value="Chromosome 1"/>
</dbReference>
<sequence length="73" mass="8337">MPKRHNCVEFLVEPLDRRSSSIVSETVLHCQGLSLQQLVSFWQGQLIRITNLAFFFDTQKSICSAVNILVNQT</sequence>
<accession>A0A835SBF6</accession>